<sequence>MGRRHKSMQGYQQYIEYQREYYRKHRATRLAKQREYDRKRRHKAKLSPGSPTSSDYSFEATPSAHVNKLSLLYILV</sequence>
<protein>
    <submittedName>
        <fullName evidence="2">Uncharacterized protein</fullName>
    </submittedName>
</protein>
<dbReference type="EMBL" id="JNBS01000539">
    <property type="protein sequence ID" value="OQS04860.1"/>
    <property type="molecule type" value="Genomic_DNA"/>
</dbReference>
<evidence type="ECO:0000313" key="3">
    <source>
        <dbReference type="Proteomes" id="UP000243217"/>
    </source>
</evidence>
<comment type="caution">
    <text evidence="2">The sequence shown here is derived from an EMBL/GenBank/DDBJ whole genome shotgun (WGS) entry which is preliminary data.</text>
</comment>
<evidence type="ECO:0000313" key="2">
    <source>
        <dbReference type="EMBL" id="OQS04860.1"/>
    </source>
</evidence>
<dbReference type="Proteomes" id="UP000243217">
    <property type="component" value="Unassembled WGS sequence"/>
</dbReference>
<keyword evidence="3" id="KW-1185">Reference proteome</keyword>
<reference evidence="2 3" key="1">
    <citation type="journal article" date="2014" name="Genome Biol. Evol.">
        <title>The secreted proteins of Achlya hypogyna and Thraustotheca clavata identify the ancestral oomycete secretome and reveal gene acquisitions by horizontal gene transfer.</title>
        <authorList>
            <person name="Misner I."/>
            <person name="Blouin N."/>
            <person name="Leonard G."/>
            <person name="Richards T.A."/>
            <person name="Lane C.E."/>
        </authorList>
    </citation>
    <scope>NUCLEOTIDE SEQUENCE [LARGE SCALE GENOMIC DNA]</scope>
    <source>
        <strain evidence="2 3">ATCC 34112</strain>
    </source>
</reference>
<evidence type="ECO:0000256" key="1">
    <source>
        <dbReference type="SAM" id="MobiDB-lite"/>
    </source>
</evidence>
<gene>
    <name evidence="2" type="ORF">THRCLA_20777</name>
</gene>
<proteinExistence type="predicted"/>
<dbReference type="AlphaFoldDB" id="A0A1W0A485"/>
<organism evidence="2 3">
    <name type="scientific">Thraustotheca clavata</name>
    <dbReference type="NCBI Taxonomy" id="74557"/>
    <lineage>
        <taxon>Eukaryota</taxon>
        <taxon>Sar</taxon>
        <taxon>Stramenopiles</taxon>
        <taxon>Oomycota</taxon>
        <taxon>Saprolegniomycetes</taxon>
        <taxon>Saprolegniales</taxon>
        <taxon>Achlyaceae</taxon>
        <taxon>Thraustotheca</taxon>
    </lineage>
</organism>
<accession>A0A1W0A485</accession>
<name>A0A1W0A485_9STRA</name>
<dbReference type="OrthoDB" id="10488572at2759"/>
<feature type="region of interest" description="Disordered" evidence="1">
    <location>
        <begin position="29"/>
        <end position="59"/>
    </location>
</feature>